<reference evidence="13" key="1">
    <citation type="journal article" date="2014" name="BMC Genomics">
        <title>The genome sequence of the biocontrol fungus Metarhizium anisopliae and comparative genomics of Metarhizium species.</title>
        <authorList>
            <person name="Pattemore J.A."/>
            <person name="Hane J.K."/>
            <person name="Williams A.H."/>
            <person name="Wilson B.A."/>
            <person name="Stodart B.J."/>
            <person name="Ash G.J."/>
        </authorList>
    </citation>
    <scope>NUCLEOTIDE SEQUENCE [LARGE SCALE GENOMIC DNA]</scope>
    <source>
        <strain evidence="13">BRIP 53293</strain>
    </source>
</reference>
<sequence length="1274" mass="144918">MSVIYIRSSRPHDLEVEGQANAVKKRKWRVSIRLNNNAPTLADIEDPFLPVDYKGVFEQYLRSSDRPRWSSQNPIPDGPDQEDAIELAEKRIEEYGRLLFDQLDNQTSFFNSGESEAQIYVVEHHDNRAVGNGGIHCLAWELLESVEIARLPKLRLRVTRVSDFPAPRFLEPPRPDGPRLAAIQADRNATFNILLVIARDFSRTGAERDPEPDLAQWPLMNLQKKLRSRLTLEIVRPGSLEELDRHLDIRAKQNVDFNLVHFDLHGRIMRNESGVPVPWLLFARQHRPSASEYSFPQTQLAKAEAVAEVLSRHRVENVVLNACLSAYNRSGAATNLAHIFLRHGISNVSAMWYYVHWKTVKTYVEAFYDKLLIECLDFHMAAQRARESLRRQPTSLAERTFQDFFLCVNYARDVHRTDSMLREASPSPSARSHESTISLSNTSTRSSRSGIRIKSPSRFADSFGFDDEPILRLRLHLLELEYKLMTFRIIYASDLDQAGSDLNGTLGKMVNMWLNTNLIDEVHYYKAKDFSKRNLISGAVSVSPRSKHTRLSHGGPLQRLFPRTVDSLRQTLHIVKEVDSVVDPGMQADKLENQRREERRFLAQEGLQQFASKLHEEGCSYMIFVGSQNAQWWRTYLQALNGEWWLNMPWSFAGPGIRVYLQILGTPKAGRKQGARAGIAREEERKNAMGLSADVMANGHEHEHILRPRPRKGIRTQATRTLSGGSDGQLGGVGESAPASGLTSGQSTPVPENAPPSAVSLSCARKLARAEQKRRLFPTIEYASRVSHFDPESDYRDFHGFFNLFWIGLAIMGITTMLRNMRDTGYPLRIQIWSLFTVKLWHLAIADFLMVATSLAGLPLHAVFRRAPAGAVLTWERGGMAIQSIYQVLWLALWIAVPFVLEWTWTAHVFLLLHTMVMLMKMHSYAFYNGHLSETEKRLRSLDAPGDEADTSPAYVYPTANLRRGSISGIPSSQKDKPSSLPELTKQQQQQHLHHPSSSSSSSPSAAAARLDIQTLREALARELTSPMGNTTYPRNLTWANYIDYLFCPTLCYELEYPRTPRINWTSLVAKTIATFGCIFLLTVTSEEFILPVLVDAQRRLTSSSPVSAPEALLILAESISWLLFPFMLTFLLVFLVIFEYVLGAFAEITRFADRHFYADWWNSTDWMEFSREWNVPVYSFLRRHVYSASRPHTGKLVATLITFLISAAMHEVVMACITKKIRGYGFICQMLQLPIVMLQRTRCIRGRKTLNNVCFWCSMILGLSLICALYVLV</sequence>
<organism evidence="12 13">
    <name type="scientific">Metarhizium anisopliae BRIP 53293</name>
    <dbReference type="NCBI Taxonomy" id="1291518"/>
    <lineage>
        <taxon>Eukaryota</taxon>
        <taxon>Fungi</taxon>
        <taxon>Dikarya</taxon>
        <taxon>Ascomycota</taxon>
        <taxon>Pezizomycotina</taxon>
        <taxon>Sordariomycetes</taxon>
        <taxon>Hypocreomycetidae</taxon>
        <taxon>Hypocreales</taxon>
        <taxon>Clavicipitaceae</taxon>
        <taxon>Metarhizium</taxon>
    </lineage>
</organism>
<feature type="region of interest" description="Disordered" evidence="10">
    <location>
        <begin position="421"/>
        <end position="450"/>
    </location>
</feature>
<keyword evidence="8" id="KW-0012">Acyltransferase</keyword>
<feature type="transmembrane region" description="Helical" evidence="11">
    <location>
        <begin position="884"/>
        <end position="913"/>
    </location>
</feature>
<dbReference type="InterPro" id="IPR004299">
    <property type="entry name" value="MBOAT_fam"/>
</dbReference>
<dbReference type="OrthoDB" id="5301473at2759"/>
<dbReference type="AlphaFoldDB" id="A0A0D9PDR7"/>
<feature type="compositionally biased region" description="Low complexity" evidence="10">
    <location>
        <begin position="435"/>
        <end position="450"/>
    </location>
</feature>
<feature type="region of interest" description="Disordered" evidence="10">
    <location>
        <begin position="965"/>
        <end position="1005"/>
    </location>
</feature>
<evidence type="ECO:0000256" key="6">
    <source>
        <dbReference type="ARBA" id="ARBA00022989"/>
    </source>
</evidence>
<dbReference type="PANTHER" id="PTHR10408:SF9">
    <property type="entry name" value="STEROL O-ACYLTRANSFERASE 2-RELATED"/>
    <property type="match status" value="1"/>
</dbReference>
<feature type="transmembrane region" description="Helical" evidence="11">
    <location>
        <begin position="1068"/>
        <end position="1086"/>
    </location>
</feature>
<dbReference type="GO" id="GO:0005789">
    <property type="term" value="C:endoplasmic reticulum membrane"/>
    <property type="evidence" value="ECO:0007669"/>
    <property type="project" value="UniProtKB-SubCell"/>
</dbReference>
<evidence type="ECO:0000256" key="9">
    <source>
        <dbReference type="ARBA" id="ARBA00023568"/>
    </source>
</evidence>
<name>A0A0D9PDR7_METAN</name>
<keyword evidence="7 11" id="KW-0472">Membrane</keyword>
<feature type="transmembrane region" description="Helical" evidence="11">
    <location>
        <begin position="1120"/>
        <end position="1143"/>
    </location>
</feature>
<evidence type="ECO:0000313" key="12">
    <source>
        <dbReference type="EMBL" id="KJK84394.1"/>
    </source>
</evidence>
<evidence type="ECO:0008006" key="14">
    <source>
        <dbReference type="Google" id="ProtNLM"/>
    </source>
</evidence>
<feature type="compositionally biased region" description="Low complexity" evidence="10">
    <location>
        <begin position="987"/>
        <end position="1005"/>
    </location>
</feature>
<feature type="region of interest" description="Disordered" evidence="10">
    <location>
        <begin position="719"/>
        <end position="757"/>
    </location>
</feature>
<dbReference type="Proteomes" id="UP000054544">
    <property type="component" value="Unassembled WGS sequence"/>
</dbReference>
<feature type="compositionally biased region" description="Gly residues" evidence="10">
    <location>
        <begin position="725"/>
        <end position="734"/>
    </location>
</feature>
<keyword evidence="3" id="KW-0808">Transferase</keyword>
<comment type="subcellular location">
    <subcellularLocation>
        <location evidence="1">Endoplasmic reticulum membrane</location>
        <topology evidence="1">Multi-pass membrane protein</topology>
    </subcellularLocation>
</comment>
<feature type="transmembrane region" description="Helical" evidence="11">
    <location>
        <begin position="800"/>
        <end position="819"/>
    </location>
</feature>
<evidence type="ECO:0000256" key="7">
    <source>
        <dbReference type="ARBA" id="ARBA00023136"/>
    </source>
</evidence>
<keyword evidence="6 11" id="KW-1133">Transmembrane helix</keyword>
<accession>A0A0D9PDR7</accession>
<feature type="transmembrane region" description="Helical" evidence="11">
    <location>
        <begin position="1251"/>
        <end position="1273"/>
    </location>
</feature>
<dbReference type="PANTHER" id="PTHR10408">
    <property type="entry name" value="STEROL O-ACYLTRANSFERASE"/>
    <property type="match status" value="1"/>
</dbReference>
<keyword evidence="13" id="KW-1185">Reference proteome</keyword>
<keyword evidence="4 11" id="KW-0812">Transmembrane</keyword>
<dbReference type="STRING" id="1291518.A0A0D9PDR7"/>
<dbReference type="EMBL" id="KE384719">
    <property type="protein sequence ID" value="KJK84394.1"/>
    <property type="molecule type" value="Genomic_DNA"/>
</dbReference>
<evidence type="ECO:0000256" key="3">
    <source>
        <dbReference type="ARBA" id="ARBA00022679"/>
    </source>
</evidence>
<keyword evidence="5" id="KW-0256">Endoplasmic reticulum</keyword>
<dbReference type="Pfam" id="PF03062">
    <property type="entry name" value="MBOAT"/>
    <property type="match status" value="1"/>
</dbReference>
<evidence type="ECO:0000256" key="4">
    <source>
        <dbReference type="ARBA" id="ARBA00022692"/>
    </source>
</evidence>
<feature type="compositionally biased region" description="Polar residues" evidence="10">
    <location>
        <begin position="741"/>
        <end position="750"/>
    </location>
</feature>
<evidence type="ECO:0000256" key="11">
    <source>
        <dbReference type="SAM" id="Phobius"/>
    </source>
</evidence>
<protein>
    <recommendedName>
        <fullName evidence="14">CHAT domain-containing protein</fullName>
    </recommendedName>
</protein>
<evidence type="ECO:0000313" key="13">
    <source>
        <dbReference type="Proteomes" id="UP000054544"/>
    </source>
</evidence>
<dbReference type="GO" id="GO:0008204">
    <property type="term" value="P:ergosterol metabolic process"/>
    <property type="evidence" value="ECO:0007669"/>
    <property type="project" value="TreeGrafter"/>
</dbReference>
<evidence type="ECO:0000256" key="5">
    <source>
        <dbReference type="ARBA" id="ARBA00022824"/>
    </source>
</evidence>
<evidence type="ECO:0000256" key="8">
    <source>
        <dbReference type="ARBA" id="ARBA00023315"/>
    </source>
</evidence>
<evidence type="ECO:0000256" key="2">
    <source>
        <dbReference type="ARBA" id="ARBA00009010"/>
    </source>
</evidence>
<dbReference type="GO" id="GO:0034737">
    <property type="term" value="F:ergosterol O-acyltransferase activity"/>
    <property type="evidence" value="ECO:0007669"/>
    <property type="project" value="TreeGrafter"/>
</dbReference>
<comment type="similarity">
    <text evidence="2">Belongs to the membrane-bound acyltransferase family. Sterol o-acyltransferase subfamily.</text>
</comment>
<dbReference type="InterPro" id="IPR014371">
    <property type="entry name" value="Oat_ACAT_DAG_ARE"/>
</dbReference>
<comment type="function">
    <text evidence="9">Sterol O-acyltransferase that catalyzes the formation of stery esters.</text>
</comment>
<evidence type="ECO:0000256" key="1">
    <source>
        <dbReference type="ARBA" id="ARBA00004477"/>
    </source>
</evidence>
<proteinExistence type="inferred from homology"/>
<gene>
    <name evidence="12" type="ORF">H634G_00758</name>
</gene>
<evidence type="ECO:0000256" key="10">
    <source>
        <dbReference type="SAM" id="MobiDB-lite"/>
    </source>
</evidence>
<feature type="transmembrane region" description="Helical" evidence="11">
    <location>
        <begin position="840"/>
        <end position="864"/>
    </location>
</feature>